<dbReference type="SUPFAM" id="SSF100950">
    <property type="entry name" value="NagB/RpiA/CoA transferase-like"/>
    <property type="match status" value="1"/>
</dbReference>
<reference evidence="5" key="1">
    <citation type="submission" date="2020-04" db="EMBL/GenBank/DDBJ databases">
        <title>Deep metagenomics examines the oral microbiome during advanced dental caries in children, revealing novel taxa and co-occurrences with host molecules.</title>
        <authorList>
            <person name="Baker J.L."/>
            <person name="Morton J.T."/>
            <person name="Dinis M."/>
            <person name="Alvarez R."/>
            <person name="Tran N.C."/>
            <person name="Knight R."/>
            <person name="Edlund A."/>
        </authorList>
    </citation>
    <scope>NUCLEOTIDE SEQUENCE</scope>
    <source>
        <strain evidence="5">JCVI_22A_bin.2</strain>
    </source>
</reference>
<dbReference type="InterPro" id="IPR036390">
    <property type="entry name" value="WH_DNA-bd_sf"/>
</dbReference>
<evidence type="ECO:0000256" key="2">
    <source>
        <dbReference type="ARBA" id="ARBA00023125"/>
    </source>
</evidence>
<evidence type="ECO:0000256" key="1">
    <source>
        <dbReference type="ARBA" id="ARBA00023015"/>
    </source>
</evidence>
<name>A0A930W402_9ACTN</name>
<dbReference type="InterPro" id="IPR037171">
    <property type="entry name" value="NagB/RpiA_transferase-like"/>
</dbReference>
<dbReference type="GO" id="GO:0003677">
    <property type="term" value="F:DNA binding"/>
    <property type="evidence" value="ECO:0007669"/>
    <property type="project" value="UniProtKB-KW"/>
</dbReference>
<dbReference type="Pfam" id="PF08220">
    <property type="entry name" value="HTH_DeoR"/>
    <property type="match status" value="1"/>
</dbReference>
<dbReference type="SMART" id="SM00420">
    <property type="entry name" value="HTH_DEOR"/>
    <property type="match status" value="1"/>
</dbReference>
<keyword evidence="1" id="KW-0805">Transcription regulation</keyword>
<dbReference type="InterPro" id="IPR036388">
    <property type="entry name" value="WH-like_DNA-bd_sf"/>
</dbReference>
<keyword evidence="3" id="KW-0804">Transcription</keyword>
<dbReference type="PANTHER" id="PTHR30363">
    <property type="entry name" value="HTH-TYPE TRANSCRIPTIONAL REGULATOR SRLR-RELATED"/>
    <property type="match status" value="1"/>
</dbReference>
<dbReference type="SUPFAM" id="SSF46785">
    <property type="entry name" value="Winged helix' DNA-binding domain"/>
    <property type="match status" value="1"/>
</dbReference>
<dbReference type="PRINTS" id="PR00037">
    <property type="entry name" value="HTHLACR"/>
</dbReference>
<protein>
    <submittedName>
        <fullName evidence="5">DeoR/GlpR transcriptional regulator</fullName>
    </submittedName>
</protein>
<dbReference type="InterPro" id="IPR001034">
    <property type="entry name" value="DeoR_HTH"/>
</dbReference>
<gene>
    <name evidence="5" type="ORF">HXK23_01155</name>
</gene>
<evidence type="ECO:0000259" key="4">
    <source>
        <dbReference type="PROSITE" id="PS51000"/>
    </source>
</evidence>
<dbReference type="AlphaFoldDB" id="A0A930W402"/>
<dbReference type="EMBL" id="JABZGT010000032">
    <property type="protein sequence ID" value="MBF4808827.1"/>
    <property type="molecule type" value="Genomic_DNA"/>
</dbReference>
<evidence type="ECO:0000313" key="5">
    <source>
        <dbReference type="EMBL" id="MBF4808827.1"/>
    </source>
</evidence>
<dbReference type="PROSITE" id="PS00894">
    <property type="entry name" value="HTH_DEOR_1"/>
    <property type="match status" value="1"/>
</dbReference>
<keyword evidence="2" id="KW-0238">DNA-binding</keyword>
<dbReference type="PROSITE" id="PS51000">
    <property type="entry name" value="HTH_DEOR_2"/>
    <property type="match status" value="1"/>
</dbReference>
<proteinExistence type="predicted"/>
<dbReference type="SMART" id="SM01134">
    <property type="entry name" value="DeoRC"/>
    <property type="match status" value="1"/>
</dbReference>
<sequence>MATSRSFVASRRSSIMSLLEQYRQVSVSDLADRFEVSSLTIRRDLDELKAQGLISRSYGMATLLDPLSTGLSSNQVTAKFKLAQAASKLIKDGDTVFINTSSTAIKVLEFITAKNITVVTNNGSVLAADYPPSMTVLVTGGEVRPAKKSLTGDFALASINQIRAAKCILGCSGISAERGLTTLVSNEMRVNSLMLKHSEQHIVLADASKLGVNSSFQYGLPADIDVLMTDESASISQVAALEAAGVRKVVRVSL</sequence>
<dbReference type="InterPro" id="IPR018356">
    <property type="entry name" value="Tscrpt_reg_HTH_DeoR_CS"/>
</dbReference>
<dbReference type="InterPro" id="IPR014036">
    <property type="entry name" value="DeoR-like_C"/>
</dbReference>
<organism evidence="5 6">
    <name type="scientific">Lancefieldella parvula</name>
    <dbReference type="NCBI Taxonomy" id="1382"/>
    <lineage>
        <taxon>Bacteria</taxon>
        <taxon>Bacillati</taxon>
        <taxon>Actinomycetota</taxon>
        <taxon>Coriobacteriia</taxon>
        <taxon>Coriobacteriales</taxon>
        <taxon>Atopobiaceae</taxon>
        <taxon>Lancefieldella</taxon>
    </lineage>
</organism>
<dbReference type="GO" id="GO:0003700">
    <property type="term" value="F:DNA-binding transcription factor activity"/>
    <property type="evidence" value="ECO:0007669"/>
    <property type="project" value="InterPro"/>
</dbReference>
<dbReference type="InterPro" id="IPR050313">
    <property type="entry name" value="Carb_Metab_HTH_regulators"/>
</dbReference>
<dbReference type="Pfam" id="PF00455">
    <property type="entry name" value="DeoRC"/>
    <property type="match status" value="1"/>
</dbReference>
<accession>A0A930W402</accession>
<evidence type="ECO:0000313" key="6">
    <source>
        <dbReference type="Proteomes" id="UP000772566"/>
    </source>
</evidence>
<dbReference type="Gene3D" id="3.40.50.1360">
    <property type="match status" value="1"/>
</dbReference>
<dbReference type="Gene3D" id="1.10.10.10">
    <property type="entry name" value="Winged helix-like DNA-binding domain superfamily/Winged helix DNA-binding domain"/>
    <property type="match status" value="1"/>
</dbReference>
<evidence type="ECO:0000256" key="3">
    <source>
        <dbReference type="ARBA" id="ARBA00023163"/>
    </source>
</evidence>
<comment type="caution">
    <text evidence="5">The sequence shown here is derived from an EMBL/GenBank/DDBJ whole genome shotgun (WGS) entry which is preliminary data.</text>
</comment>
<feature type="domain" description="HTH deoR-type" evidence="4">
    <location>
        <begin position="8"/>
        <end position="63"/>
    </location>
</feature>
<dbReference type="Proteomes" id="UP000772566">
    <property type="component" value="Unassembled WGS sequence"/>
</dbReference>
<dbReference type="PANTHER" id="PTHR30363:SF44">
    <property type="entry name" value="AGA OPERON TRANSCRIPTIONAL REPRESSOR-RELATED"/>
    <property type="match status" value="1"/>
</dbReference>